<sequence length="144" mass="17035">MSICNIKIQFYDNEIDGFSLADLTIEIDETVFSTKKNVKYRLMIFIVLTDLLDGLMKLLKKQKKEYKLLSISSSFYLNFFIKDDYIFLVDEMKEKKVLISQFINSLNIELYQLYNLVKDKEDAAIEDFLEAYFSFKSLLKSLKI</sequence>
<evidence type="ECO:0000313" key="2">
    <source>
        <dbReference type="Proteomes" id="UP000013117"/>
    </source>
</evidence>
<accession>N8YFE9</accession>
<keyword evidence="2" id="KW-1185">Reference proteome</keyword>
<proteinExistence type="predicted"/>
<dbReference type="AlphaFoldDB" id="N8YFE9"/>
<dbReference type="GeneID" id="84211737"/>
<protein>
    <submittedName>
        <fullName evidence="1">Uncharacterized protein</fullName>
    </submittedName>
</protein>
<dbReference type="OrthoDB" id="10011179at2"/>
<gene>
    <name evidence="1" type="ORF">F960_00209</name>
</gene>
<dbReference type="RefSeq" id="WP_004871660.1">
    <property type="nucleotide sequence ID" value="NZ_ASYY01000093.1"/>
</dbReference>
<dbReference type="Proteomes" id="UP000013117">
    <property type="component" value="Unassembled WGS sequence"/>
</dbReference>
<dbReference type="HOGENOM" id="CLU_1792294_0_0_6"/>
<comment type="caution">
    <text evidence="1">The sequence shown here is derived from an EMBL/GenBank/DDBJ whole genome shotgun (WGS) entry which is preliminary data.</text>
</comment>
<dbReference type="PATRIC" id="fig|1120926.3.peg.196"/>
<name>N8YFE9_9GAMM</name>
<reference evidence="1 2" key="1">
    <citation type="submission" date="2013-02" db="EMBL/GenBank/DDBJ databases">
        <title>The Genome Sequence of Acinetobacter gerneri CIP 107464.</title>
        <authorList>
            <consortium name="The Broad Institute Genome Sequencing Platform"/>
            <consortium name="The Broad Institute Genome Sequencing Center for Infectious Disease"/>
            <person name="Cerqueira G."/>
            <person name="Feldgarden M."/>
            <person name="Courvalin P."/>
            <person name="Perichon B."/>
            <person name="Grillot-Courvalin C."/>
            <person name="Clermont D."/>
            <person name="Rocha E."/>
            <person name="Yoon E.-J."/>
            <person name="Nemec A."/>
            <person name="Walker B."/>
            <person name="Young S.K."/>
            <person name="Zeng Q."/>
            <person name="Gargeya S."/>
            <person name="Fitzgerald M."/>
            <person name="Haas B."/>
            <person name="Abouelleil A."/>
            <person name="Alvarado L."/>
            <person name="Arachchi H.M."/>
            <person name="Berlin A.M."/>
            <person name="Chapman S.B."/>
            <person name="Dewar J."/>
            <person name="Goldberg J."/>
            <person name="Griggs A."/>
            <person name="Gujja S."/>
            <person name="Hansen M."/>
            <person name="Howarth C."/>
            <person name="Imamovic A."/>
            <person name="Larimer J."/>
            <person name="McCowan C."/>
            <person name="Murphy C."/>
            <person name="Neiman D."/>
            <person name="Pearson M."/>
            <person name="Priest M."/>
            <person name="Roberts A."/>
            <person name="Saif S."/>
            <person name="Shea T."/>
            <person name="Sisk P."/>
            <person name="Sykes S."/>
            <person name="Wortman J."/>
            <person name="Nusbaum C."/>
            <person name="Birren B."/>
        </authorList>
    </citation>
    <scope>NUCLEOTIDE SEQUENCE [LARGE SCALE GENOMIC DNA]</scope>
    <source>
        <strain evidence="1 2">CIP 107464</strain>
    </source>
</reference>
<dbReference type="EMBL" id="APPN01000018">
    <property type="protein sequence ID" value="ENV35527.1"/>
    <property type="molecule type" value="Genomic_DNA"/>
</dbReference>
<evidence type="ECO:0000313" key="1">
    <source>
        <dbReference type="EMBL" id="ENV35527.1"/>
    </source>
</evidence>
<organism evidence="1 2">
    <name type="scientific">Acinetobacter gerneri DSM 14967 = CIP 107464 = MTCC 9824</name>
    <dbReference type="NCBI Taxonomy" id="1120926"/>
    <lineage>
        <taxon>Bacteria</taxon>
        <taxon>Pseudomonadati</taxon>
        <taxon>Pseudomonadota</taxon>
        <taxon>Gammaproteobacteria</taxon>
        <taxon>Moraxellales</taxon>
        <taxon>Moraxellaceae</taxon>
        <taxon>Acinetobacter</taxon>
    </lineage>
</organism>
<dbReference type="STRING" id="202952.GCA_000747725_01551"/>